<dbReference type="GeneID" id="11531148"/>
<dbReference type="PANTHER" id="PTHR28152">
    <property type="entry name" value="HYDROXYACYL-THIOESTER DEHYDRATASE TYPE 2, MITOCHONDRIAL"/>
    <property type="match status" value="1"/>
</dbReference>
<dbReference type="OMA" id="MWAGSQF"/>
<name>G8BTI2_TETPH</name>
<dbReference type="SUPFAM" id="SSF54637">
    <property type="entry name" value="Thioesterase/thiol ester dehydrase-isomerase"/>
    <property type="match status" value="1"/>
</dbReference>
<dbReference type="STRING" id="1071381.G8BTI2"/>
<dbReference type="GO" id="GO:0005739">
    <property type="term" value="C:mitochondrion"/>
    <property type="evidence" value="ECO:0007669"/>
    <property type="project" value="EnsemblFungi"/>
</dbReference>
<dbReference type="RefSeq" id="XP_003685644.1">
    <property type="nucleotide sequence ID" value="XM_003685596.1"/>
</dbReference>
<reference evidence="1 2" key="1">
    <citation type="journal article" date="2011" name="Proc. Natl. Acad. Sci. U.S.A.">
        <title>Evolutionary erosion of yeast sex chromosomes by mating-type switching accidents.</title>
        <authorList>
            <person name="Gordon J.L."/>
            <person name="Armisen D."/>
            <person name="Proux-Wera E."/>
            <person name="Oheigeartaigh S.S."/>
            <person name="Byrne K.P."/>
            <person name="Wolfe K.H."/>
        </authorList>
    </citation>
    <scope>NUCLEOTIDE SEQUENCE [LARGE SCALE GENOMIC DNA]</scope>
    <source>
        <strain evidence="2">ATCC 24235 / CBS 4417 / NBRC 1672 / NRRL Y-8282 / UCD 70-5</strain>
    </source>
</reference>
<dbReference type="InterPro" id="IPR052741">
    <property type="entry name" value="Mitochondrial_HTD2"/>
</dbReference>
<dbReference type="InterPro" id="IPR029069">
    <property type="entry name" value="HotDog_dom_sf"/>
</dbReference>
<protein>
    <submittedName>
        <fullName evidence="1">Uncharacterized protein</fullName>
    </submittedName>
</protein>
<sequence>MSLTKSSWAITDTINPKVLHDFQSIIGSKLSTSHIQSNNKFLMPGSHLLYFNSSYSKLDKDGYFNSQTPSMLLDKPDLTFRRRLWSKGDITFKQQLKFGSVYTCTEKVKHCKRIKDNYYVGIERLIRPYNCSANTESSDNSDYCIKETRWLTYTNLPPVIYKVNRGVDKNLLKRIGEFQFEDIDILRYGQLTLNPHRIHWDKNYSCSVEKYDNIIAQGPLIVQALIDIFNKHFTNLQFQIKSIKYKNVNNLYPDTRALVSLEKAEDDVFNLYLTDEKWLPYMQQ</sequence>
<dbReference type="eggNOG" id="ENOG502S5QU">
    <property type="taxonomic scope" value="Eukaryota"/>
</dbReference>
<evidence type="ECO:0000313" key="2">
    <source>
        <dbReference type="Proteomes" id="UP000005666"/>
    </source>
</evidence>
<proteinExistence type="predicted"/>
<evidence type="ECO:0000313" key="1">
    <source>
        <dbReference type="EMBL" id="CCE63210.1"/>
    </source>
</evidence>
<dbReference type="AlphaFoldDB" id="G8BTI2"/>
<dbReference type="EMBL" id="HE612860">
    <property type="protein sequence ID" value="CCE63210.1"/>
    <property type="molecule type" value="Genomic_DNA"/>
</dbReference>
<keyword evidence="2" id="KW-1185">Reference proteome</keyword>
<gene>
    <name evidence="1" type="primary">TPHA0E01160</name>
    <name evidence="1" type="ordered locus">TPHA_0E01160</name>
</gene>
<dbReference type="OrthoDB" id="3257538at2759"/>
<dbReference type="PANTHER" id="PTHR28152:SF1">
    <property type="entry name" value="HYDROXYACYL-THIOESTER DEHYDRATASE TYPE 2, MITOCHONDRIAL"/>
    <property type="match status" value="1"/>
</dbReference>
<accession>G8BTI2</accession>
<dbReference type="KEGG" id="tpf:TPHA_0E01160"/>
<dbReference type="GO" id="GO:0019171">
    <property type="term" value="F:(3R)-hydroxyacyl-[acyl-carrier-protein] dehydratase activity"/>
    <property type="evidence" value="ECO:0007669"/>
    <property type="project" value="EnsemblFungi"/>
</dbReference>
<organism evidence="1 2">
    <name type="scientific">Tetrapisispora phaffii (strain ATCC 24235 / CBS 4417 / NBRC 1672 / NRRL Y-8282 / UCD 70-5)</name>
    <name type="common">Yeast</name>
    <name type="synonym">Fabospora phaffii</name>
    <dbReference type="NCBI Taxonomy" id="1071381"/>
    <lineage>
        <taxon>Eukaryota</taxon>
        <taxon>Fungi</taxon>
        <taxon>Dikarya</taxon>
        <taxon>Ascomycota</taxon>
        <taxon>Saccharomycotina</taxon>
        <taxon>Saccharomycetes</taxon>
        <taxon>Saccharomycetales</taxon>
        <taxon>Saccharomycetaceae</taxon>
        <taxon>Tetrapisispora</taxon>
    </lineage>
</organism>
<dbReference type="Proteomes" id="UP000005666">
    <property type="component" value="Chromosome 5"/>
</dbReference>
<dbReference type="HOGENOM" id="CLU_028690_2_0_1"/>
<dbReference type="Gene3D" id="3.10.129.10">
    <property type="entry name" value="Hotdog Thioesterase"/>
    <property type="match status" value="1"/>
</dbReference>